<accession>A0A849BPV6</accession>
<proteinExistence type="predicted"/>
<reference evidence="1 2" key="1">
    <citation type="submission" date="2020-05" db="EMBL/GenBank/DDBJ databases">
        <title>MicrobeNet Type strains.</title>
        <authorList>
            <person name="Nicholson A.C."/>
        </authorList>
    </citation>
    <scope>NUCLEOTIDE SEQUENCE [LARGE SCALE GENOMIC DNA]</scope>
    <source>
        <strain evidence="1 2">JCM 14547</strain>
    </source>
</reference>
<evidence type="ECO:0000313" key="2">
    <source>
        <dbReference type="Proteomes" id="UP000555552"/>
    </source>
</evidence>
<dbReference type="AlphaFoldDB" id="A0A849BPV6"/>
<dbReference type="Proteomes" id="UP000555552">
    <property type="component" value="Unassembled WGS sequence"/>
</dbReference>
<sequence>MLADEIADRWPRLFHMAEAGSWPSIQRHGLLSTQALCDLYDVRQPHRDDLLARKRPQSVQLAHTEHGTAWVRDNKPINETVLRRTLVGMDEASWYRTLNSRVFFWLSEERLAKLHAAYRGRRHDLLVVSTAKLLAAHGGEVELCPLNSGAVHAGAVVTRGAETFRRIADYPWEERRRITRREPVVELTVPYAVRDIADLVEDVRAL</sequence>
<comment type="caution">
    <text evidence="1">The sequence shown here is derived from an EMBL/GenBank/DDBJ whole genome shotgun (WGS) entry which is preliminary data.</text>
</comment>
<dbReference type="Pfam" id="PF22531">
    <property type="entry name" value="DUF7002"/>
    <property type="match status" value="1"/>
</dbReference>
<dbReference type="EMBL" id="JABEMA010000003">
    <property type="protein sequence ID" value="NNH21586.1"/>
    <property type="molecule type" value="Genomic_DNA"/>
</dbReference>
<protein>
    <submittedName>
        <fullName evidence="1">Uncharacterized protein</fullName>
    </submittedName>
</protein>
<organism evidence="1 2">
    <name type="scientific">Pseudokineococcus marinus</name>
    <dbReference type="NCBI Taxonomy" id="351215"/>
    <lineage>
        <taxon>Bacteria</taxon>
        <taxon>Bacillati</taxon>
        <taxon>Actinomycetota</taxon>
        <taxon>Actinomycetes</taxon>
        <taxon>Kineosporiales</taxon>
        <taxon>Kineosporiaceae</taxon>
        <taxon>Pseudokineococcus</taxon>
    </lineage>
</organism>
<dbReference type="InterPro" id="IPR054271">
    <property type="entry name" value="DUF7002"/>
</dbReference>
<dbReference type="RefSeq" id="WP_171201455.1">
    <property type="nucleotide sequence ID" value="NZ_BAAANP010000011.1"/>
</dbReference>
<evidence type="ECO:0000313" key="1">
    <source>
        <dbReference type="EMBL" id="NNH21586.1"/>
    </source>
</evidence>
<gene>
    <name evidence="1" type="ORF">HLB09_00500</name>
</gene>
<name>A0A849BPV6_9ACTN</name>
<keyword evidence="2" id="KW-1185">Reference proteome</keyword>